<accession>A0A5N6M215</accession>
<dbReference type="Pfam" id="PF03107">
    <property type="entry name" value="C1_2"/>
    <property type="match status" value="1"/>
</dbReference>
<dbReference type="AlphaFoldDB" id="A0A5N6M215"/>
<evidence type="ECO:0000256" key="1">
    <source>
        <dbReference type="ARBA" id="ARBA00022737"/>
    </source>
</evidence>
<evidence type="ECO:0000313" key="3">
    <source>
        <dbReference type="EMBL" id="KAD3067954.1"/>
    </source>
</evidence>
<evidence type="ECO:0000259" key="2">
    <source>
        <dbReference type="Pfam" id="PF03107"/>
    </source>
</evidence>
<dbReference type="PANTHER" id="PTHR32410">
    <property type="entry name" value="CYSTEINE/HISTIDINE-RICH C1 DOMAIN FAMILY PROTEIN"/>
    <property type="match status" value="1"/>
</dbReference>
<keyword evidence="1" id="KW-0677">Repeat</keyword>
<proteinExistence type="predicted"/>
<dbReference type="InterPro" id="IPR046349">
    <property type="entry name" value="C1-like_sf"/>
</dbReference>
<comment type="caution">
    <text evidence="3">The sequence shown here is derived from an EMBL/GenBank/DDBJ whole genome shotgun (WGS) entry which is preliminary data.</text>
</comment>
<gene>
    <name evidence="3" type="ORF">E3N88_35834</name>
</gene>
<dbReference type="PANTHER" id="PTHR32410:SF161">
    <property type="entry name" value="DC1, ZINC FINGER, RING_FYVE_PHD-TYPE-RELATED"/>
    <property type="match status" value="1"/>
</dbReference>
<reference evidence="3 4" key="1">
    <citation type="submission" date="2019-05" db="EMBL/GenBank/DDBJ databases">
        <title>Mikania micrantha, genome provides insights into the molecular mechanism of rapid growth.</title>
        <authorList>
            <person name="Liu B."/>
        </authorList>
    </citation>
    <scope>NUCLEOTIDE SEQUENCE [LARGE SCALE GENOMIC DNA]</scope>
    <source>
        <strain evidence="3">NLD-2019</strain>
        <tissue evidence="3">Leaf</tissue>
    </source>
</reference>
<organism evidence="3 4">
    <name type="scientific">Mikania micrantha</name>
    <name type="common">bitter vine</name>
    <dbReference type="NCBI Taxonomy" id="192012"/>
    <lineage>
        <taxon>Eukaryota</taxon>
        <taxon>Viridiplantae</taxon>
        <taxon>Streptophyta</taxon>
        <taxon>Embryophyta</taxon>
        <taxon>Tracheophyta</taxon>
        <taxon>Spermatophyta</taxon>
        <taxon>Magnoliopsida</taxon>
        <taxon>eudicotyledons</taxon>
        <taxon>Gunneridae</taxon>
        <taxon>Pentapetalae</taxon>
        <taxon>asterids</taxon>
        <taxon>campanulids</taxon>
        <taxon>Asterales</taxon>
        <taxon>Asteraceae</taxon>
        <taxon>Asteroideae</taxon>
        <taxon>Heliantheae alliance</taxon>
        <taxon>Eupatorieae</taxon>
        <taxon>Mikania</taxon>
    </lineage>
</organism>
<name>A0A5N6M215_9ASTR</name>
<feature type="domain" description="DC1" evidence="2">
    <location>
        <begin position="131"/>
        <end position="176"/>
    </location>
</feature>
<dbReference type="Proteomes" id="UP000326396">
    <property type="component" value="Linkage Group LG7"/>
</dbReference>
<dbReference type="InterPro" id="IPR053192">
    <property type="entry name" value="Vacuole_Formation_Reg"/>
</dbReference>
<protein>
    <recommendedName>
        <fullName evidence="2">DC1 domain-containing protein</fullName>
    </recommendedName>
</protein>
<keyword evidence="4" id="KW-1185">Reference proteome</keyword>
<evidence type="ECO:0000313" key="4">
    <source>
        <dbReference type="Proteomes" id="UP000326396"/>
    </source>
</evidence>
<dbReference type="InterPro" id="IPR004146">
    <property type="entry name" value="DC1"/>
</dbReference>
<sequence length="410" mass="47857">MKDPKEEDSEEESNDEEEIIAPDDVFVCSCNRCDQEINVYYRYYYKCTNDSCDYSLHKFCAELPTTIEHALHPFSLEIFHEKNWYWTCSVCRRRHMPGRVIYYTPYHIHLSDFYIDVNCAVEVEKKKIQHPSHPHPLVSLVSEPILCKCSACGKEHKGTFLQCTTCSNFAIHNDCASLPKSLLIQHTTNNTFHHVHPLVLSYSISQQELKEKYYPKCRVCDGYFEFERLWIYKCEKCIYYAHLDCATSRGEPFMSMISSTGKGQTIKNFKDVDYPDLLHLPFPDINYSIPKQHLISKANGPTTYTNDKISLYQINHQHELVLVDTECIDIFGPTSSKIDNSFIKLHDPMKKVELLCNVCLRPIMEMPFYKCMAYEDEGCNFTLHECLEAFKKNIHDHSHRLSFAQGIDQE</sequence>
<dbReference type="OrthoDB" id="1884766at2759"/>
<dbReference type="EMBL" id="SZYD01000017">
    <property type="protein sequence ID" value="KAD3067954.1"/>
    <property type="molecule type" value="Genomic_DNA"/>
</dbReference>
<dbReference type="SUPFAM" id="SSF57889">
    <property type="entry name" value="Cysteine-rich domain"/>
    <property type="match status" value="3"/>
</dbReference>